<feature type="non-terminal residue" evidence="1">
    <location>
        <position position="93"/>
    </location>
</feature>
<dbReference type="OrthoDB" id="10251809at2759"/>
<dbReference type="GO" id="GO:0007018">
    <property type="term" value="P:microtubule-based movement"/>
    <property type="evidence" value="ECO:0007669"/>
    <property type="project" value="InterPro"/>
</dbReference>
<dbReference type="EMBL" id="CAJHNH020004891">
    <property type="protein sequence ID" value="CAG5131868.1"/>
    <property type="molecule type" value="Genomic_DNA"/>
</dbReference>
<sequence>GTVQILSQIGHDTAVSEQQMRIVRKQQEKITLLEKRLPDYQAAHEKAVYKVIAIVADTKKVVKLINVADLAEMRALQKPTPDIEDLMAAIIML</sequence>
<evidence type="ECO:0000313" key="1">
    <source>
        <dbReference type="EMBL" id="CAG5131868.1"/>
    </source>
</evidence>
<dbReference type="InterPro" id="IPR026983">
    <property type="entry name" value="DHC"/>
</dbReference>
<dbReference type="Gene3D" id="1.20.920.20">
    <property type="match status" value="1"/>
</dbReference>
<feature type="non-terminal residue" evidence="1">
    <location>
        <position position="1"/>
    </location>
</feature>
<dbReference type="GO" id="GO:0030286">
    <property type="term" value="C:dynein complex"/>
    <property type="evidence" value="ECO:0007669"/>
    <property type="project" value="InterPro"/>
</dbReference>
<dbReference type="GO" id="GO:0051959">
    <property type="term" value="F:dynein light intermediate chain binding"/>
    <property type="evidence" value="ECO:0007669"/>
    <property type="project" value="InterPro"/>
</dbReference>
<keyword evidence="2" id="KW-1185">Reference proteome</keyword>
<proteinExistence type="predicted"/>
<evidence type="ECO:0000313" key="2">
    <source>
        <dbReference type="Proteomes" id="UP000678393"/>
    </source>
</evidence>
<name>A0A8S3ZV02_9EUPU</name>
<organism evidence="1 2">
    <name type="scientific">Candidula unifasciata</name>
    <dbReference type="NCBI Taxonomy" id="100452"/>
    <lineage>
        <taxon>Eukaryota</taxon>
        <taxon>Metazoa</taxon>
        <taxon>Spiralia</taxon>
        <taxon>Lophotrochozoa</taxon>
        <taxon>Mollusca</taxon>
        <taxon>Gastropoda</taxon>
        <taxon>Heterobranchia</taxon>
        <taxon>Euthyneura</taxon>
        <taxon>Panpulmonata</taxon>
        <taxon>Eupulmonata</taxon>
        <taxon>Stylommatophora</taxon>
        <taxon>Helicina</taxon>
        <taxon>Helicoidea</taxon>
        <taxon>Geomitridae</taxon>
        <taxon>Candidula</taxon>
    </lineage>
</organism>
<dbReference type="PANTHER" id="PTHR46961">
    <property type="entry name" value="DYNEIN HEAVY CHAIN 1, AXONEMAL-LIKE PROTEIN"/>
    <property type="match status" value="1"/>
</dbReference>
<dbReference type="PANTHER" id="PTHR46961:SF21">
    <property type="entry name" value="LOW QUALITY PROTEIN: DYNEIN BETA CHAIN, FLAGELLAR OUTER ARM-LIKE"/>
    <property type="match status" value="1"/>
</dbReference>
<comment type="caution">
    <text evidence="1">The sequence shown here is derived from an EMBL/GenBank/DDBJ whole genome shotgun (WGS) entry which is preliminary data.</text>
</comment>
<dbReference type="Proteomes" id="UP000678393">
    <property type="component" value="Unassembled WGS sequence"/>
</dbReference>
<reference evidence="1" key="1">
    <citation type="submission" date="2021-04" db="EMBL/GenBank/DDBJ databases">
        <authorList>
            <consortium name="Molecular Ecology Group"/>
        </authorList>
    </citation>
    <scope>NUCLEOTIDE SEQUENCE</scope>
</reference>
<protein>
    <submittedName>
        <fullName evidence="1">Uncharacterized protein</fullName>
    </submittedName>
</protein>
<dbReference type="GO" id="GO:0045505">
    <property type="term" value="F:dynein intermediate chain binding"/>
    <property type="evidence" value="ECO:0007669"/>
    <property type="project" value="InterPro"/>
</dbReference>
<gene>
    <name evidence="1" type="ORF">CUNI_LOCUS17426</name>
</gene>
<dbReference type="AlphaFoldDB" id="A0A8S3ZV02"/>
<accession>A0A8S3ZV02</accession>